<dbReference type="RefSeq" id="WP_283370418.1">
    <property type="nucleotide sequence ID" value="NZ_JASHID010000009.1"/>
</dbReference>
<comment type="caution">
    <text evidence="1">The sequence shown here is derived from an EMBL/GenBank/DDBJ whole genome shotgun (WGS) entry which is preliminary data.</text>
</comment>
<dbReference type="Proteomes" id="UP001236569">
    <property type="component" value="Unassembled WGS sequence"/>
</dbReference>
<proteinExistence type="predicted"/>
<name>A0ABT6YPB3_9BACT</name>
<keyword evidence="2" id="KW-1185">Reference proteome</keyword>
<gene>
    <name evidence="1" type="ORF">QM480_13885</name>
</gene>
<evidence type="ECO:0000313" key="2">
    <source>
        <dbReference type="Proteomes" id="UP001236569"/>
    </source>
</evidence>
<dbReference type="EMBL" id="JASHID010000009">
    <property type="protein sequence ID" value="MDI9865427.1"/>
    <property type="molecule type" value="Genomic_DNA"/>
</dbReference>
<protein>
    <recommendedName>
        <fullName evidence="3">Outer membrane protein beta-barrel domain-containing protein</fullName>
    </recommendedName>
</protein>
<sequence length="227" mass="25808">MKKTLLITILFVNILYFNGLGQIQISSGFSYIGEGGWGNKAQYAGSGIDISAKKYLTENLRVGMNWGVYDMRTNLMIQKQSDALPIVYGRILKRVVPISVSAEYFLWKKNLIKPFVGLSTGTYMSQYDTQIEKDYEYLTARKTFENSINWGFSPSVGLQLQETADRLGLYLKFSYTGIQYNSSQGGFTSFYGVYAGFSFKFGKKVYWRPPVLTVPKAAPYFESKDQR</sequence>
<organism evidence="1 2">
    <name type="scientific">Flectobacillus longus</name>
    <dbReference type="NCBI Taxonomy" id="2984207"/>
    <lineage>
        <taxon>Bacteria</taxon>
        <taxon>Pseudomonadati</taxon>
        <taxon>Bacteroidota</taxon>
        <taxon>Cytophagia</taxon>
        <taxon>Cytophagales</taxon>
        <taxon>Flectobacillaceae</taxon>
        <taxon>Flectobacillus</taxon>
    </lineage>
</organism>
<accession>A0ABT6YPB3</accession>
<reference evidence="1 2" key="1">
    <citation type="submission" date="2023-05" db="EMBL/GenBank/DDBJ databases">
        <title>Novel species of genus Flectobacillus isolated from stream in China.</title>
        <authorList>
            <person name="Lu H."/>
        </authorList>
    </citation>
    <scope>NUCLEOTIDE SEQUENCE [LARGE SCALE GENOMIC DNA]</scope>
    <source>
        <strain evidence="1 2">DC10W</strain>
    </source>
</reference>
<evidence type="ECO:0008006" key="3">
    <source>
        <dbReference type="Google" id="ProtNLM"/>
    </source>
</evidence>
<evidence type="ECO:0000313" key="1">
    <source>
        <dbReference type="EMBL" id="MDI9865427.1"/>
    </source>
</evidence>